<proteinExistence type="predicted"/>
<feature type="binding site" evidence="4">
    <location>
        <position position="90"/>
    </location>
    <ligand>
        <name>Zn(2+)</name>
        <dbReference type="ChEBI" id="CHEBI:29105"/>
        <note>catalytic</note>
    </ligand>
</feature>
<feature type="active site" description="Proton donor" evidence="3">
    <location>
        <position position="92"/>
    </location>
</feature>
<keyword evidence="4" id="KW-0862">Zinc</keyword>
<sequence length="160" mass="17887">MSFELKEEERLESCRPSWDAYFMAICDLVATRSTCLRRQVGAILVKDKRILSTGYNGAPSGLKHCLDIGCLREQLNIPSGVRHELCRALHAEQNCLIQAAYHGVSVAGSVLYCTNLPCVICTKMLINAGIRKIYYREGYPDELSKDMLCEAGIELVRLNS</sequence>
<dbReference type="SUPFAM" id="SSF53927">
    <property type="entry name" value="Cytidine deaminase-like"/>
    <property type="match status" value="1"/>
</dbReference>
<dbReference type="PIRSF" id="PIRSF006019">
    <property type="entry name" value="dCMP_deaminase"/>
    <property type="match status" value="1"/>
</dbReference>
<dbReference type="Proteomes" id="UP000093080">
    <property type="component" value="Unassembled WGS sequence"/>
</dbReference>
<dbReference type="PANTHER" id="PTHR11086:SF18">
    <property type="entry name" value="DEOXYCYTIDYLATE DEAMINASE"/>
    <property type="match status" value="1"/>
</dbReference>
<gene>
    <name evidence="6" type="ORF">DBT_0831</name>
</gene>
<protein>
    <submittedName>
        <fullName evidence="6">dCMP deaminase</fullName>
    </submittedName>
</protein>
<dbReference type="InterPro" id="IPR035105">
    <property type="entry name" value="Deoxycytidylate_deaminase_dom"/>
</dbReference>
<evidence type="ECO:0000259" key="5">
    <source>
        <dbReference type="PROSITE" id="PS51747"/>
    </source>
</evidence>
<feature type="domain" description="CMP/dCMP-type deaminase" evidence="5">
    <location>
        <begin position="17"/>
        <end position="160"/>
    </location>
</feature>
<dbReference type="PATRIC" id="fig|1156395.6.peg.844"/>
<feature type="binding site" evidence="4">
    <location>
        <position position="118"/>
    </location>
    <ligand>
        <name>Zn(2+)</name>
        <dbReference type="ChEBI" id="CHEBI:29105"/>
        <note>catalytic</note>
    </ligand>
</feature>
<dbReference type="GO" id="GO:0008270">
    <property type="term" value="F:zinc ion binding"/>
    <property type="evidence" value="ECO:0007669"/>
    <property type="project" value="InterPro"/>
</dbReference>
<dbReference type="Pfam" id="PF00383">
    <property type="entry name" value="dCMP_cyt_deam_1"/>
    <property type="match status" value="1"/>
</dbReference>
<comment type="cofactor">
    <cofactor evidence="1 4">
        <name>Zn(2+)</name>
        <dbReference type="ChEBI" id="CHEBI:29105"/>
    </cofactor>
</comment>
<accession>A0A1B9F7K9</accession>
<dbReference type="STRING" id="1156395.DBT_0831"/>
<comment type="caution">
    <text evidence="6">The sequence shown here is derived from an EMBL/GenBank/DDBJ whole genome shotgun (WGS) entry which is preliminary data.</text>
</comment>
<dbReference type="GO" id="GO:0004132">
    <property type="term" value="F:dCMP deaminase activity"/>
    <property type="evidence" value="ECO:0007669"/>
    <property type="project" value="InterPro"/>
</dbReference>
<dbReference type="InterPro" id="IPR016193">
    <property type="entry name" value="Cytidine_deaminase-like"/>
</dbReference>
<evidence type="ECO:0000256" key="2">
    <source>
        <dbReference type="ARBA" id="ARBA00022801"/>
    </source>
</evidence>
<keyword evidence="4" id="KW-0479">Metal-binding</keyword>
<dbReference type="InterPro" id="IPR016473">
    <property type="entry name" value="dCMP_deaminase"/>
</dbReference>
<dbReference type="GO" id="GO:0005737">
    <property type="term" value="C:cytoplasm"/>
    <property type="evidence" value="ECO:0007669"/>
    <property type="project" value="TreeGrafter"/>
</dbReference>
<dbReference type="InterPro" id="IPR002125">
    <property type="entry name" value="CMP_dCMP_dom"/>
</dbReference>
<evidence type="ECO:0000313" key="6">
    <source>
        <dbReference type="EMBL" id="OCC15906.1"/>
    </source>
</evidence>
<dbReference type="RefSeq" id="WP_279614764.1">
    <property type="nucleotide sequence ID" value="NZ_MAGO01000003.1"/>
</dbReference>
<evidence type="ECO:0000256" key="3">
    <source>
        <dbReference type="PIRSR" id="PIRSR006019-1"/>
    </source>
</evidence>
<dbReference type="Gene3D" id="3.40.140.10">
    <property type="entry name" value="Cytidine Deaminase, domain 2"/>
    <property type="match status" value="1"/>
</dbReference>
<dbReference type="CDD" id="cd01286">
    <property type="entry name" value="deoxycytidylate_deaminase"/>
    <property type="match status" value="1"/>
</dbReference>
<name>A0A1B9F7K9_9BACT</name>
<organism evidence="6 7">
    <name type="scientific">Dissulfuribacter thermophilus</name>
    <dbReference type="NCBI Taxonomy" id="1156395"/>
    <lineage>
        <taxon>Bacteria</taxon>
        <taxon>Pseudomonadati</taxon>
        <taxon>Thermodesulfobacteriota</taxon>
        <taxon>Dissulfuribacteria</taxon>
        <taxon>Dissulfuribacterales</taxon>
        <taxon>Dissulfuribacteraceae</taxon>
        <taxon>Dissulfuribacter</taxon>
    </lineage>
</organism>
<evidence type="ECO:0000313" key="7">
    <source>
        <dbReference type="Proteomes" id="UP000093080"/>
    </source>
</evidence>
<evidence type="ECO:0000256" key="4">
    <source>
        <dbReference type="PIRSR" id="PIRSR006019-2"/>
    </source>
</evidence>
<keyword evidence="2" id="KW-0378">Hydrolase</keyword>
<dbReference type="AlphaFoldDB" id="A0A1B9F7K9"/>
<dbReference type="PANTHER" id="PTHR11086">
    <property type="entry name" value="DEOXYCYTIDYLATE DEAMINASE-RELATED"/>
    <property type="match status" value="1"/>
</dbReference>
<reference evidence="6 7" key="1">
    <citation type="submission" date="2016-06" db="EMBL/GenBank/DDBJ databases">
        <title>Respiratory ammonification of nitrate coupled to the oxidation of elemental sulfur in deep-sea autotrophic thermophilic bacteria.</title>
        <authorList>
            <person name="Slobodkina G.B."/>
            <person name="Mardanov A.V."/>
            <person name="Ravin N.V."/>
            <person name="Frolova A.A."/>
            <person name="Viryasiv M.B."/>
            <person name="Chernyh N.A."/>
            <person name="Bonch-Osmolovskaya E.A."/>
            <person name="Slobodkin A.I."/>
        </authorList>
    </citation>
    <scope>NUCLEOTIDE SEQUENCE [LARGE SCALE GENOMIC DNA]</scope>
    <source>
        <strain evidence="6 7">S69</strain>
    </source>
</reference>
<keyword evidence="7" id="KW-1185">Reference proteome</keyword>
<dbReference type="PROSITE" id="PS51747">
    <property type="entry name" value="CYT_DCMP_DEAMINASES_2"/>
    <property type="match status" value="1"/>
</dbReference>
<evidence type="ECO:0000256" key="1">
    <source>
        <dbReference type="ARBA" id="ARBA00001947"/>
    </source>
</evidence>
<feature type="binding site" evidence="4">
    <location>
        <position position="121"/>
    </location>
    <ligand>
        <name>Zn(2+)</name>
        <dbReference type="ChEBI" id="CHEBI:29105"/>
        <note>catalytic</note>
    </ligand>
</feature>
<dbReference type="GO" id="GO:0006220">
    <property type="term" value="P:pyrimidine nucleotide metabolic process"/>
    <property type="evidence" value="ECO:0007669"/>
    <property type="project" value="InterPro"/>
</dbReference>
<dbReference type="InterPro" id="IPR015517">
    <property type="entry name" value="dCMP_deaminase-rel"/>
</dbReference>
<dbReference type="EMBL" id="MAGO01000003">
    <property type="protein sequence ID" value="OCC15906.1"/>
    <property type="molecule type" value="Genomic_DNA"/>
</dbReference>